<dbReference type="RefSeq" id="WP_006729582.1">
    <property type="nucleotide sequence ID" value="NZ_AZET01000002.1"/>
</dbReference>
<evidence type="ECO:0008006" key="6">
    <source>
        <dbReference type="Google" id="ProtNLM"/>
    </source>
</evidence>
<name>C8PBV6_9LACO</name>
<dbReference type="InterPro" id="IPR036465">
    <property type="entry name" value="vWFA_dom_sf"/>
</dbReference>
<dbReference type="Proteomes" id="UP000004115">
    <property type="component" value="Unassembled WGS sequence"/>
</dbReference>
<evidence type="ECO:0000313" key="4">
    <source>
        <dbReference type="EMBL" id="EEW52255.1"/>
    </source>
</evidence>
<proteinExistence type="predicted"/>
<gene>
    <name evidence="4" type="ORF">HMPREF0520_0576</name>
</gene>
<dbReference type="PANTHER" id="PTHR38730:SF1">
    <property type="entry name" value="SLL7028 PROTEIN"/>
    <property type="match status" value="1"/>
</dbReference>
<feature type="region of interest" description="Disordered" evidence="1">
    <location>
        <begin position="230"/>
        <end position="254"/>
    </location>
</feature>
<dbReference type="Pfam" id="PF13203">
    <property type="entry name" value="DUF2201_N"/>
    <property type="match status" value="1"/>
</dbReference>
<dbReference type="PANTHER" id="PTHR38730">
    <property type="entry name" value="SLL7028 PROTEIN"/>
    <property type="match status" value="1"/>
</dbReference>
<keyword evidence="5" id="KW-1185">Reference proteome</keyword>
<dbReference type="HOGENOM" id="CLU_547246_0_0_9"/>
<dbReference type="Pfam" id="PF09967">
    <property type="entry name" value="DUF2201"/>
    <property type="match status" value="1"/>
</dbReference>
<organism evidence="4 5">
    <name type="scientific">Lactobacillus iners DSM 13335</name>
    <dbReference type="NCBI Taxonomy" id="525328"/>
    <lineage>
        <taxon>Bacteria</taxon>
        <taxon>Bacillati</taxon>
        <taxon>Bacillota</taxon>
        <taxon>Bacilli</taxon>
        <taxon>Lactobacillales</taxon>
        <taxon>Lactobacillaceae</taxon>
        <taxon>Lactobacillus</taxon>
    </lineage>
</organism>
<evidence type="ECO:0000256" key="1">
    <source>
        <dbReference type="SAM" id="MobiDB-lite"/>
    </source>
</evidence>
<dbReference type="EMBL" id="ACLN01000004">
    <property type="protein sequence ID" value="EEW52255.1"/>
    <property type="molecule type" value="Genomic_DNA"/>
</dbReference>
<evidence type="ECO:0000313" key="5">
    <source>
        <dbReference type="Proteomes" id="UP000004115"/>
    </source>
</evidence>
<dbReference type="PATRIC" id="fig|525328.13.peg.529"/>
<feature type="domain" description="Putative metallopeptidase" evidence="3">
    <location>
        <begin position="85"/>
        <end position="340"/>
    </location>
</feature>
<protein>
    <recommendedName>
        <fullName evidence="6">Metallopeptidase domain-containing protein</fullName>
    </recommendedName>
</protein>
<sequence>MNDEFHNVLSADIQLNKEDYLKYDLEKINDRALAVRDILKSGGISKNNQKMQQNLILAYCILAKLGITSYSIRKLSAEEMSVFQMATYKAVTAASALTGYISLLHPMVSVNYATLATDANLRLGIGWWFFDPILDNVERGTLLLHEVMHTVLGHYELKNLDMQLVNTAGDAIINQEIEFGDHEVMHLPQNEDKSDFIVFPRTIITQKYPQGMPNNQSFETYYHALEEERKTTPVPDQNSDICNSMSSQEESEFDKQNVEKAGEIEKELARNEALHKALDQENKTVGRNGSAFNSFILKALRPAKISWQKCLKNIIAKHCNTVIEGNMDYSYRRPSRRNFSNIFIRPGTISYLPKILIGCDSSGSMDEVDYRRLMSEIKEICKTVQHEKISFVTIDTKITTKQVVHKVQDIVLGVGGGTCMEKFYEYIHQLKASEKPDLSILCTDGYLGGIKEWTLLLNSIDKNIINIILITDRQGYDSFINLYGCNTPVKNTTVISIY</sequence>
<accession>C8PBV6</accession>
<dbReference type="InterPro" id="IPR018698">
    <property type="entry name" value="VWA-like_dom"/>
</dbReference>
<comment type="caution">
    <text evidence="4">The sequence shown here is derived from an EMBL/GenBank/DDBJ whole genome shotgun (WGS) entry which is preliminary data.</text>
</comment>
<reference evidence="4 5" key="1">
    <citation type="submission" date="2009-09" db="EMBL/GenBank/DDBJ databases">
        <authorList>
            <person name="Qin X."/>
            <person name="Bachman B."/>
            <person name="Battles P."/>
            <person name="Bell A."/>
            <person name="Bess C."/>
            <person name="Bickham C."/>
            <person name="Chaboub L."/>
            <person name="Chen D."/>
            <person name="Coyle M."/>
            <person name="Deiros D.R."/>
            <person name="Dinh H."/>
            <person name="Forbes L."/>
            <person name="Fowler G."/>
            <person name="Francisco L."/>
            <person name="Fu Q."/>
            <person name="Gubbala S."/>
            <person name="Hale W."/>
            <person name="Han Y."/>
            <person name="Hemphill L."/>
            <person name="Highlander S.K."/>
            <person name="Hirani K."/>
            <person name="Hogues M."/>
            <person name="Jackson L."/>
            <person name="Jakkamsetti A."/>
            <person name="Javaid M."/>
            <person name="Jiang H."/>
            <person name="Korchina V."/>
            <person name="Kovar C."/>
            <person name="Lara F."/>
            <person name="Lee S."/>
            <person name="Mata R."/>
            <person name="Mathew T."/>
            <person name="Moen C."/>
            <person name="Morales K."/>
            <person name="Munidasa M."/>
            <person name="Nazareth L."/>
            <person name="Ngo R."/>
            <person name="Nguyen L."/>
            <person name="Okwuonu G."/>
            <person name="Ongeri F."/>
            <person name="Patil S."/>
            <person name="Petrosino J."/>
            <person name="Pham C."/>
            <person name="Pham P."/>
            <person name="Pu L.-L."/>
            <person name="Puazo M."/>
            <person name="Raj R."/>
            <person name="Reid J."/>
            <person name="Rouhana J."/>
            <person name="Saada N."/>
            <person name="Shang Y."/>
            <person name="Simmons D."/>
            <person name="Thornton R."/>
            <person name="Warren J."/>
            <person name="Weissenberger G."/>
            <person name="Zhang J."/>
            <person name="Zhang L."/>
            <person name="Zhou C."/>
            <person name="Zhu D."/>
            <person name="Muzny D."/>
            <person name="Worley K."/>
            <person name="Gibbs R."/>
        </authorList>
    </citation>
    <scope>NUCLEOTIDE SEQUENCE [LARGE SCALE GENOMIC DNA]</scope>
    <source>
        <strain evidence="4 5">DSM 13335</strain>
    </source>
</reference>
<dbReference type="OrthoDB" id="9809307at2"/>
<dbReference type="SUPFAM" id="SSF53300">
    <property type="entry name" value="vWA-like"/>
    <property type="match status" value="1"/>
</dbReference>
<dbReference type="AlphaFoldDB" id="C8PBV6"/>
<evidence type="ECO:0000259" key="2">
    <source>
        <dbReference type="Pfam" id="PF09967"/>
    </source>
</evidence>
<feature type="domain" description="VWA-like" evidence="2">
    <location>
        <begin position="357"/>
        <end position="444"/>
    </location>
</feature>
<feature type="compositionally biased region" description="Polar residues" evidence="1">
    <location>
        <begin position="234"/>
        <end position="248"/>
    </location>
</feature>
<dbReference type="InterPro" id="IPR025154">
    <property type="entry name" value="Put_metallopeptidase_dom"/>
</dbReference>
<evidence type="ECO:0000259" key="3">
    <source>
        <dbReference type="Pfam" id="PF13203"/>
    </source>
</evidence>